<dbReference type="AlphaFoldDB" id="A0AAW9MPB4"/>
<proteinExistence type="predicted"/>
<feature type="transmembrane region" description="Helical" evidence="5">
    <location>
        <begin position="86"/>
        <end position="106"/>
    </location>
</feature>
<keyword evidence="4 5" id="KW-0472">Membrane</keyword>
<protein>
    <submittedName>
        <fullName evidence="7">Cation:proton antiporter</fullName>
    </submittedName>
</protein>
<evidence type="ECO:0000256" key="4">
    <source>
        <dbReference type="ARBA" id="ARBA00023136"/>
    </source>
</evidence>
<evidence type="ECO:0000256" key="5">
    <source>
        <dbReference type="SAM" id="Phobius"/>
    </source>
</evidence>
<dbReference type="Proteomes" id="UP001357733">
    <property type="component" value="Unassembled WGS sequence"/>
</dbReference>
<organism evidence="7 8">
    <name type="scientific">Citroniella saccharovorans</name>
    <dbReference type="NCBI Taxonomy" id="2053367"/>
    <lineage>
        <taxon>Bacteria</taxon>
        <taxon>Bacillati</taxon>
        <taxon>Bacillota</taxon>
        <taxon>Tissierellia</taxon>
        <taxon>Tissierellales</taxon>
        <taxon>Peptoniphilaceae</taxon>
        <taxon>Citroniella</taxon>
    </lineage>
</organism>
<dbReference type="InterPro" id="IPR006153">
    <property type="entry name" value="Cation/H_exchanger_TM"/>
</dbReference>
<dbReference type="InterPro" id="IPR038770">
    <property type="entry name" value="Na+/solute_symporter_sf"/>
</dbReference>
<evidence type="ECO:0000256" key="2">
    <source>
        <dbReference type="ARBA" id="ARBA00022692"/>
    </source>
</evidence>
<feature type="domain" description="Cation/H+ exchanger transmembrane" evidence="6">
    <location>
        <begin position="1"/>
        <end position="346"/>
    </location>
</feature>
<feature type="transmembrane region" description="Helical" evidence="5">
    <location>
        <begin position="331"/>
        <end position="351"/>
    </location>
</feature>
<keyword evidence="3 5" id="KW-1133">Transmembrane helix</keyword>
<comment type="subcellular location">
    <subcellularLocation>
        <location evidence="1">Membrane</location>
        <topology evidence="1">Multi-pass membrane protein</topology>
    </subcellularLocation>
</comment>
<dbReference type="Pfam" id="PF00999">
    <property type="entry name" value="Na_H_Exchanger"/>
    <property type="match status" value="1"/>
</dbReference>
<feature type="transmembrane region" description="Helical" evidence="5">
    <location>
        <begin position="267"/>
        <end position="292"/>
    </location>
</feature>
<dbReference type="RefSeq" id="WP_324619561.1">
    <property type="nucleotide sequence ID" value="NZ_JAYKOT010000003.1"/>
</dbReference>
<dbReference type="GO" id="GO:0016020">
    <property type="term" value="C:membrane"/>
    <property type="evidence" value="ECO:0007669"/>
    <property type="project" value="UniProtKB-SubCell"/>
</dbReference>
<dbReference type="PANTHER" id="PTHR31102">
    <property type="match status" value="1"/>
</dbReference>
<comment type="caution">
    <text evidence="7">The sequence shown here is derived from an EMBL/GenBank/DDBJ whole genome shotgun (WGS) entry which is preliminary data.</text>
</comment>
<feature type="transmembrane region" description="Helical" evidence="5">
    <location>
        <begin position="304"/>
        <end position="325"/>
    </location>
</feature>
<dbReference type="EMBL" id="JAYKOT010000003">
    <property type="protein sequence ID" value="MEB3429368.1"/>
    <property type="molecule type" value="Genomic_DNA"/>
</dbReference>
<evidence type="ECO:0000256" key="1">
    <source>
        <dbReference type="ARBA" id="ARBA00004141"/>
    </source>
</evidence>
<evidence type="ECO:0000313" key="8">
    <source>
        <dbReference type="Proteomes" id="UP001357733"/>
    </source>
</evidence>
<dbReference type="InterPro" id="IPR051843">
    <property type="entry name" value="CPA1_transporter"/>
</dbReference>
<feature type="transmembrane region" description="Helical" evidence="5">
    <location>
        <begin position="209"/>
        <end position="227"/>
    </location>
</feature>
<evidence type="ECO:0000259" key="6">
    <source>
        <dbReference type="Pfam" id="PF00999"/>
    </source>
</evidence>
<feature type="transmembrane region" description="Helical" evidence="5">
    <location>
        <begin position="186"/>
        <end position="203"/>
    </location>
</feature>
<reference evidence="7 8" key="1">
    <citation type="submission" date="2024-01" db="EMBL/GenBank/DDBJ databases">
        <title>Complete genome sequence of Citroniella saccharovorans strain M6.X9, isolated from human fecal sample.</title>
        <authorList>
            <person name="Cheng G."/>
            <person name="Westerholm M."/>
            <person name="Schnurer A."/>
        </authorList>
    </citation>
    <scope>NUCLEOTIDE SEQUENCE [LARGE SCALE GENOMIC DNA]</scope>
    <source>
        <strain evidence="7 8">DSM 29873</strain>
    </source>
</reference>
<dbReference type="PANTHER" id="PTHR31102:SF1">
    <property type="entry name" value="CATION_H+ EXCHANGER DOMAIN-CONTAINING PROTEIN"/>
    <property type="match status" value="1"/>
</dbReference>
<gene>
    <name evidence="7" type="ORF">VLK81_04950</name>
</gene>
<feature type="transmembrane region" description="Helical" evidence="5">
    <location>
        <begin position="239"/>
        <end position="261"/>
    </location>
</feature>
<feature type="transmembrane region" description="Helical" evidence="5">
    <location>
        <begin position="127"/>
        <end position="145"/>
    </location>
</feature>
<accession>A0AAW9MPB4</accession>
<dbReference type="GO" id="GO:0015297">
    <property type="term" value="F:antiporter activity"/>
    <property type="evidence" value="ECO:0007669"/>
    <property type="project" value="InterPro"/>
</dbReference>
<evidence type="ECO:0000256" key="3">
    <source>
        <dbReference type="ARBA" id="ARBA00022989"/>
    </source>
</evidence>
<evidence type="ECO:0000313" key="7">
    <source>
        <dbReference type="EMBL" id="MEB3429368.1"/>
    </source>
</evidence>
<name>A0AAW9MPB4_9FIRM</name>
<keyword evidence="8" id="KW-1185">Reference proteome</keyword>
<feature type="transmembrane region" description="Helical" evidence="5">
    <location>
        <begin position="157"/>
        <end position="179"/>
    </location>
</feature>
<dbReference type="GO" id="GO:1902600">
    <property type="term" value="P:proton transmembrane transport"/>
    <property type="evidence" value="ECO:0007669"/>
    <property type="project" value="InterPro"/>
</dbReference>
<feature type="transmembrane region" description="Helical" evidence="5">
    <location>
        <begin position="55"/>
        <end position="80"/>
    </location>
</feature>
<keyword evidence="2 5" id="KW-0812">Transmembrane</keyword>
<dbReference type="Gene3D" id="1.20.1530.20">
    <property type="match status" value="1"/>
</dbReference>
<sequence>MIIAGIIIGPYSLNLLDSKVLDISNELRRIALIIIIIRAGLKLDLNNLRKVGKEALLMSFLPASFEILAFFIFGPILLGFSRIDSLILGSIIAAVSPAVVVPRMIILIDEKLGTDKQIPEMILSGASLDDVFVIVLFSSFISLGMGENISIYKFIEIPISIILALIVGLVVGYFLSTLFNNIKLSLTNKTIIIFVAAFFLNFIEFGQEFIPFASLIGIMAMGIIIRLKSLDDAINLSLVFDKLWLAAEMFLFVLVGSSVQIGSLKEFGLTGLIIIFIGLIFRSLGVFTLLIGSKLNLKEKLFTIMAYIPKATVQAAIGSVPLAMGLKNGKIMLTISVLAILTTAPLGAFLIDHFKYKLLNKEG</sequence>